<reference evidence="2 3" key="1">
    <citation type="submission" date="2018-12" db="EMBL/GenBank/DDBJ databases">
        <title>Complete genome sequencing of Tabrizicola sp. K13M18.</title>
        <authorList>
            <person name="Bae J.-W."/>
        </authorList>
    </citation>
    <scope>NUCLEOTIDE SEQUENCE [LARGE SCALE GENOMIC DNA]</scope>
    <source>
        <strain evidence="2 3">K13M18</strain>
    </source>
</reference>
<dbReference type="InterPro" id="IPR028992">
    <property type="entry name" value="Hedgehog/Intein_dom"/>
</dbReference>
<dbReference type="Pfam" id="PF13403">
    <property type="entry name" value="Hint_2"/>
    <property type="match status" value="1"/>
</dbReference>
<dbReference type="Proteomes" id="UP000282002">
    <property type="component" value="Chromosome"/>
</dbReference>
<dbReference type="AlphaFoldDB" id="A0A3S8UCK3"/>
<dbReference type="OrthoDB" id="7873527at2"/>
<name>A0A3S8UCK3_9RHOB</name>
<dbReference type="InterPro" id="IPR036844">
    <property type="entry name" value="Hint_dom_sf"/>
</dbReference>
<keyword evidence="3" id="KW-1185">Reference proteome</keyword>
<organism evidence="2 3">
    <name type="scientific">Tabrizicola piscis</name>
    <dbReference type="NCBI Taxonomy" id="2494374"/>
    <lineage>
        <taxon>Bacteria</taxon>
        <taxon>Pseudomonadati</taxon>
        <taxon>Pseudomonadota</taxon>
        <taxon>Alphaproteobacteria</taxon>
        <taxon>Rhodobacterales</taxon>
        <taxon>Paracoccaceae</taxon>
        <taxon>Tabrizicola</taxon>
    </lineage>
</organism>
<gene>
    <name evidence="2" type="ORF">EI545_19395</name>
</gene>
<evidence type="ECO:0000313" key="2">
    <source>
        <dbReference type="EMBL" id="AZL61291.1"/>
    </source>
</evidence>
<accession>A0A3S8UCK3</accession>
<evidence type="ECO:0000259" key="1">
    <source>
        <dbReference type="Pfam" id="PF13403"/>
    </source>
</evidence>
<proteinExistence type="predicted"/>
<feature type="domain" description="Hedgehog/Intein (Hint)" evidence="1">
    <location>
        <begin position="2"/>
        <end position="127"/>
    </location>
</feature>
<sequence>MAGTQVRTLDGVLPVEFLEPGDRIVTRAGARRLVAVSVKQRRMAAVVRIRATTLGHDRPEQDLLLAPGQPVMIRDWRARALYGVEAAAIPASRLADGEFIVTEVLRQVRLFTLRFDEDEVIYAEGLEVACPAVDVPAMA</sequence>
<evidence type="ECO:0000313" key="3">
    <source>
        <dbReference type="Proteomes" id="UP000282002"/>
    </source>
</evidence>
<dbReference type="EMBL" id="CP034328">
    <property type="protein sequence ID" value="AZL61291.1"/>
    <property type="molecule type" value="Genomic_DNA"/>
</dbReference>
<dbReference type="KEGG" id="taw:EI545_19395"/>
<protein>
    <recommendedName>
        <fullName evidence="1">Hedgehog/Intein (Hint) domain-containing protein</fullName>
    </recommendedName>
</protein>
<dbReference type="SUPFAM" id="SSF51294">
    <property type="entry name" value="Hedgehog/intein (Hint) domain"/>
    <property type="match status" value="1"/>
</dbReference>